<evidence type="ECO:0000313" key="10">
    <source>
        <dbReference type="Proteomes" id="UP001302719"/>
    </source>
</evidence>
<feature type="binding site" evidence="7">
    <location>
        <position position="80"/>
    </location>
    <ligand>
        <name>Zn(2+)</name>
        <dbReference type="ChEBI" id="CHEBI:29105"/>
    </ligand>
</feature>
<dbReference type="GO" id="GO:0045892">
    <property type="term" value="P:negative regulation of DNA-templated transcription"/>
    <property type="evidence" value="ECO:0007669"/>
    <property type="project" value="TreeGrafter"/>
</dbReference>
<feature type="binding site" evidence="7">
    <location>
        <position position="120"/>
    </location>
    <ligand>
        <name>Zn(2+)</name>
        <dbReference type="ChEBI" id="CHEBI:29105"/>
    </ligand>
</feature>
<keyword evidence="6" id="KW-0804">Transcription</keyword>
<evidence type="ECO:0000256" key="8">
    <source>
        <dbReference type="PIRSR" id="PIRSR602481-2"/>
    </source>
</evidence>
<gene>
    <name evidence="9" type="ORF">PP769_13695</name>
</gene>
<accession>A0AA96G7V4</accession>
<dbReference type="KEGG" id="nall:PP769_13695"/>
<name>A0AA96G7V4_9BACT</name>
<evidence type="ECO:0000256" key="2">
    <source>
        <dbReference type="ARBA" id="ARBA00022491"/>
    </source>
</evidence>
<comment type="similarity">
    <text evidence="1">Belongs to the Fur family.</text>
</comment>
<dbReference type="EMBL" id="CP116967">
    <property type="protein sequence ID" value="WNM57024.1"/>
    <property type="molecule type" value="Genomic_DNA"/>
</dbReference>
<dbReference type="RefSeq" id="WP_312641038.1">
    <property type="nucleotide sequence ID" value="NZ_CP116967.1"/>
</dbReference>
<keyword evidence="10" id="KW-1185">Reference proteome</keyword>
<dbReference type="InterPro" id="IPR043135">
    <property type="entry name" value="Fur_C"/>
</dbReference>
<evidence type="ECO:0000256" key="4">
    <source>
        <dbReference type="ARBA" id="ARBA00023015"/>
    </source>
</evidence>
<dbReference type="AlphaFoldDB" id="A0AA96G7V4"/>
<keyword evidence="5" id="KW-0238">DNA-binding</keyword>
<feature type="binding site" evidence="8">
    <location>
        <position position="74"/>
    </location>
    <ligand>
        <name>Fe cation</name>
        <dbReference type="ChEBI" id="CHEBI:24875"/>
    </ligand>
</feature>
<dbReference type="InterPro" id="IPR036390">
    <property type="entry name" value="WH_DNA-bd_sf"/>
</dbReference>
<evidence type="ECO:0000313" key="9">
    <source>
        <dbReference type="EMBL" id="WNM57024.1"/>
    </source>
</evidence>
<evidence type="ECO:0000256" key="5">
    <source>
        <dbReference type="ARBA" id="ARBA00023125"/>
    </source>
</evidence>
<dbReference type="InterPro" id="IPR036388">
    <property type="entry name" value="WH-like_DNA-bd_sf"/>
</dbReference>
<dbReference type="CDD" id="cd07153">
    <property type="entry name" value="Fur_like"/>
    <property type="match status" value="1"/>
</dbReference>
<dbReference type="Gene3D" id="1.10.10.10">
    <property type="entry name" value="Winged helix-like DNA-binding domain superfamily/Winged helix DNA-binding domain"/>
    <property type="match status" value="1"/>
</dbReference>
<organism evidence="9 10">
    <name type="scientific">Candidatus Nitrospira allomarina</name>
    <dbReference type="NCBI Taxonomy" id="3020900"/>
    <lineage>
        <taxon>Bacteria</taxon>
        <taxon>Pseudomonadati</taxon>
        <taxon>Nitrospirota</taxon>
        <taxon>Nitrospiria</taxon>
        <taxon>Nitrospirales</taxon>
        <taxon>Nitrospiraceae</taxon>
        <taxon>Nitrospira</taxon>
    </lineage>
</organism>
<comment type="cofactor">
    <cofactor evidence="8">
        <name>Mn(2+)</name>
        <dbReference type="ChEBI" id="CHEBI:29035"/>
    </cofactor>
    <cofactor evidence="8">
        <name>Fe(2+)</name>
        <dbReference type="ChEBI" id="CHEBI:29033"/>
    </cofactor>
    <text evidence="8">Binds 1 Mn(2+) or Fe(2+) ion per subunit.</text>
</comment>
<keyword evidence="2" id="KW-0678">Repressor</keyword>
<dbReference type="PANTHER" id="PTHR33202:SF7">
    <property type="entry name" value="FERRIC UPTAKE REGULATION PROTEIN"/>
    <property type="match status" value="1"/>
</dbReference>
<dbReference type="Pfam" id="PF01475">
    <property type="entry name" value="FUR"/>
    <property type="match status" value="1"/>
</dbReference>
<protein>
    <submittedName>
        <fullName evidence="9">Transcriptional repressor</fullName>
    </submittedName>
</protein>
<keyword evidence="7" id="KW-0479">Metal-binding</keyword>
<sequence length="124" mass="14457">MTRTRQAVLALLQRTRQPISATEIFEQLHQEKVAIDLVTVYRTLHVLKDLGLVLQLDLHQEGLARYELKEGREHHHHIRCQICGQIEDLLLCPLKKVTKLIEQRTQFIVDDHTLEFTGLCPQCQ</sequence>
<feature type="binding site" evidence="7">
    <location>
        <position position="83"/>
    </location>
    <ligand>
        <name>Zn(2+)</name>
        <dbReference type="ChEBI" id="CHEBI:29105"/>
    </ligand>
</feature>
<feature type="binding site" evidence="8">
    <location>
        <position position="112"/>
    </location>
    <ligand>
        <name>Fe cation</name>
        <dbReference type="ChEBI" id="CHEBI:24875"/>
    </ligand>
</feature>
<reference evidence="9 10" key="1">
    <citation type="submission" date="2023-01" db="EMBL/GenBank/DDBJ databases">
        <title>Cultivation and genomic characterization of new, ubiquitous marine nitrite-oxidizing bacteria from the Nitrospirales.</title>
        <authorList>
            <person name="Mueller A.J."/>
            <person name="Daebeler A."/>
            <person name="Herbold C.W."/>
            <person name="Kirkegaard R.H."/>
            <person name="Daims H."/>
        </authorList>
    </citation>
    <scope>NUCLEOTIDE SEQUENCE [LARGE SCALE GENOMIC DNA]</scope>
    <source>
        <strain evidence="9 10">VA</strain>
    </source>
</reference>
<dbReference type="GO" id="GO:0008270">
    <property type="term" value="F:zinc ion binding"/>
    <property type="evidence" value="ECO:0007669"/>
    <property type="project" value="TreeGrafter"/>
</dbReference>
<evidence type="ECO:0000256" key="3">
    <source>
        <dbReference type="ARBA" id="ARBA00022833"/>
    </source>
</evidence>
<dbReference type="PANTHER" id="PTHR33202">
    <property type="entry name" value="ZINC UPTAKE REGULATION PROTEIN"/>
    <property type="match status" value="1"/>
</dbReference>
<keyword evidence="8" id="KW-0408">Iron</keyword>
<dbReference type="Proteomes" id="UP001302719">
    <property type="component" value="Chromosome"/>
</dbReference>
<dbReference type="GO" id="GO:1900376">
    <property type="term" value="P:regulation of secondary metabolite biosynthetic process"/>
    <property type="evidence" value="ECO:0007669"/>
    <property type="project" value="TreeGrafter"/>
</dbReference>
<dbReference type="InterPro" id="IPR002481">
    <property type="entry name" value="FUR"/>
</dbReference>
<evidence type="ECO:0000256" key="6">
    <source>
        <dbReference type="ARBA" id="ARBA00023163"/>
    </source>
</evidence>
<dbReference type="SUPFAM" id="SSF46785">
    <property type="entry name" value="Winged helix' DNA-binding domain"/>
    <property type="match status" value="1"/>
</dbReference>
<evidence type="ECO:0000256" key="1">
    <source>
        <dbReference type="ARBA" id="ARBA00007957"/>
    </source>
</evidence>
<evidence type="ECO:0000256" key="7">
    <source>
        <dbReference type="PIRSR" id="PIRSR602481-1"/>
    </source>
</evidence>
<feature type="binding site" evidence="7">
    <location>
        <position position="123"/>
    </location>
    <ligand>
        <name>Zn(2+)</name>
        <dbReference type="ChEBI" id="CHEBI:29105"/>
    </ligand>
</feature>
<keyword evidence="3 7" id="KW-0862">Zinc</keyword>
<dbReference type="GO" id="GO:0003700">
    <property type="term" value="F:DNA-binding transcription factor activity"/>
    <property type="evidence" value="ECO:0007669"/>
    <property type="project" value="InterPro"/>
</dbReference>
<dbReference type="GO" id="GO:0000976">
    <property type="term" value="F:transcription cis-regulatory region binding"/>
    <property type="evidence" value="ECO:0007669"/>
    <property type="project" value="TreeGrafter"/>
</dbReference>
<comment type="cofactor">
    <cofactor evidence="7">
        <name>Zn(2+)</name>
        <dbReference type="ChEBI" id="CHEBI:29105"/>
    </cofactor>
    <text evidence="7">Binds 1 zinc ion per subunit.</text>
</comment>
<dbReference type="Gene3D" id="3.30.1490.190">
    <property type="match status" value="1"/>
</dbReference>
<keyword evidence="4" id="KW-0805">Transcription regulation</keyword>
<proteinExistence type="inferred from homology"/>